<feature type="transmembrane region" description="Helical" evidence="1">
    <location>
        <begin position="150"/>
        <end position="167"/>
    </location>
</feature>
<dbReference type="Proteomes" id="UP001235664">
    <property type="component" value="Unassembled WGS sequence"/>
</dbReference>
<feature type="transmembrane region" description="Helical" evidence="1">
    <location>
        <begin position="236"/>
        <end position="254"/>
    </location>
</feature>
<protein>
    <submittedName>
        <fullName evidence="3">Acyltransferase</fullName>
        <ecNumber evidence="3">2.3.-.-</ecNumber>
    </submittedName>
</protein>
<gene>
    <name evidence="3" type="ORF">Q9K01_08155</name>
</gene>
<keyword evidence="3" id="KW-0012">Acyltransferase</keyword>
<feature type="transmembrane region" description="Helical" evidence="1">
    <location>
        <begin position="12"/>
        <end position="34"/>
    </location>
</feature>
<keyword evidence="3" id="KW-0808">Transferase</keyword>
<dbReference type="EC" id="2.3.-.-" evidence="3"/>
<evidence type="ECO:0000313" key="3">
    <source>
        <dbReference type="EMBL" id="MDP4539591.1"/>
    </source>
</evidence>
<accession>A0ABT9H8K2</accession>
<feature type="transmembrane region" description="Helical" evidence="1">
    <location>
        <begin position="261"/>
        <end position="279"/>
    </location>
</feature>
<keyword evidence="4" id="KW-1185">Reference proteome</keyword>
<dbReference type="Pfam" id="PF01757">
    <property type="entry name" value="Acyl_transf_3"/>
    <property type="match status" value="1"/>
</dbReference>
<feature type="domain" description="Acyltransferase 3" evidence="2">
    <location>
        <begin position="17"/>
        <end position="293"/>
    </location>
</feature>
<feature type="transmembrane region" description="Helical" evidence="1">
    <location>
        <begin position="85"/>
        <end position="106"/>
    </location>
</feature>
<dbReference type="EMBL" id="JAVAIL010000002">
    <property type="protein sequence ID" value="MDP4539591.1"/>
    <property type="molecule type" value="Genomic_DNA"/>
</dbReference>
<evidence type="ECO:0000313" key="4">
    <source>
        <dbReference type="Proteomes" id="UP001235664"/>
    </source>
</evidence>
<dbReference type="PANTHER" id="PTHR23028:SF134">
    <property type="entry name" value="PUTATIVE (AFU_ORTHOLOGUE AFUA_4G08520)-RELATED"/>
    <property type="match status" value="1"/>
</dbReference>
<evidence type="ECO:0000256" key="1">
    <source>
        <dbReference type="SAM" id="Phobius"/>
    </source>
</evidence>
<dbReference type="GO" id="GO:0016746">
    <property type="term" value="F:acyltransferase activity"/>
    <property type="evidence" value="ECO:0007669"/>
    <property type="project" value="UniProtKB-KW"/>
</dbReference>
<keyword evidence="1" id="KW-0812">Transmembrane</keyword>
<keyword evidence="1" id="KW-0472">Membrane</keyword>
<sequence length="332" mass="35469">MFERPALSAPSAGRFATIDALRGVAAIAVMLFHLDPAARLAVPGGYLAVDLFFALSGFVIAHSYAARLTAGIGFGTFMRLRIARLWPMLALGAMLGIVLHGGHAGLLFLLPHPLSPSMLYPANPPYWSLLLEMAAYAVLALAWGRIGARGLATSILASAAILVWFASGPDKLLSFGAEWGVLLPGLARLGFAFGTGVALYHWRKHGPRRRATSIAWALPLGFVTICALVTQDNLPGLLVILFVVPALTWLATCWEVPQTRAAAILGGLSYPLYCIHLPLLVWATAAGFQTAMLVALPFLALWLDRAVDAPARRALKRLLLGTREAGPVERPA</sequence>
<dbReference type="InterPro" id="IPR002656">
    <property type="entry name" value="Acyl_transf_3_dom"/>
</dbReference>
<dbReference type="RefSeq" id="WP_305929711.1">
    <property type="nucleotide sequence ID" value="NZ_JAVAIL010000002.1"/>
</dbReference>
<feature type="transmembrane region" description="Helical" evidence="1">
    <location>
        <begin position="126"/>
        <end position="143"/>
    </location>
</feature>
<feature type="transmembrane region" description="Helical" evidence="1">
    <location>
        <begin position="179"/>
        <end position="202"/>
    </location>
</feature>
<comment type="caution">
    <text evidence="3">The sequence shown here is derived from an EMBL/GenBank/DDBJ whole genome shotgun (WGS) entry which is preliminary data.</text>
</comment>
<evidence type="ECO:0000259" key="2">
    <source>
        <dbReference type="Pfam" id="PF01757"/>
    </source>
</evidence>
<proteinExistence type="predicted"/>
<name>A0ABT9H8K2_9SPHN</name>
<dbReference type="InterPro" id="IPR050879">
    <property type="entry name" value="Acyltransferase_3"/>
</dbReference>
<dbReference type="PANTHER" id="PTHR23028">
    <property type="entry name" value="ACETYLTRANSFERASE"/>
    <property type="match status" value="1"/>
</dbReference>
<keyword evidence="1" id="KW-1133">Transmembrane helix</keyword>
<reference evidence="3 4" key="1">
    <citation type="submission" date="2023-08" db="EMBL/GenBank/DDBJ databases">
        <title>genomic of DY56.</title>
        <authorList>
            <person name="Wang Y."/>
        </authorList>
    </citation>
    <scope>NUCLEOTIDE SEQUENCE [LARGE SCALE GENOMIC DNA]</scope>
    <source>
        <strain evidence="3 4">DY56-A-20</strain>
    </source>
</reference>
<feature type="transmembrane region" description="Helical" evidence="1">
    <location>
        <begin position="214"/>
        <end position="230"/>
    </location>
</feature>
<feature type="transmembrane region" description="Helical" evidence="1">
    <location>
        <begin position="46"/>
        <end position="65"/>
    </location>
</feature>
<organism evidence="3 4">
    <name type="scientific">Qipengyuania benthica</name>
    <dbReference type="NCBI Taxonomy" id="3067651"/>
    <lineage>
        <taxon>Bacteria</taxon>
        <taxon>Pseudomonadati</taxon>
        <taxon>Pseudomonadota</taxon>
        <taxon>Alphaproteobacteria</taxon>
        <taxon>Sphingomonadales</taxon>
        <taxon>Erythrobacteraceae</taxon>
        <taxon>Qipengyuania</taxon>
    </lineage>
</organism>